<proteinExistence type="predicted"/>
<dbReference type="Pfam" id="PF10593">
    <property type="entry name" value="Z1"/>
    <property type="match status" value="1"/>
</dbReference>
<name>A0A645JK67_9ZZZZ</name>
<evidence type="ECO:0000313" key="2">
    <source>
        <dbReference type="EMBL" id="MPN64055.1"/>
    </source>
</evidence>
<comment type="caution">
    <text evidence="2">The sequence shown here is derived from an EMBL/GenBank/DDBJ whole genome shotgun (WGS) entry which is preliminary data.</text>
</comment>
<sequence length="92" mass="10829">MYDTLMQMGRWFGFRPGYADLCRLYAQTDLYGWFKNISFATEDLRDQIDYMNNIEETPENFGLRVATHPELKISSERKVKSGEERSISFSNT</sequence>
<gene>
    <name evidence="2" type="ORF">SDC9_211826</name>
</gene>
<reference evidence="2" key="1">
    <citation type="submission" date="2019-08" db="EMBL/GenBank/DDBJ databases">
        <authorList>
            <person name="Kucharzyk K."/>
            <person name="Murdoch R.W."/>
            <person name="Higgins S."/>
            <person name="Loffler F."/>
        </authorList>
    </citation>
    <scope>NUCLEOTIDE SEQUENCE</scope>
</reference>
<evidence type="ECO:0000259" key="1">
    <source>
        <dbReference type="Pfam" id="PF10593"/>
    </source>
</evidence>
<dbReference type="EMBL" id="VSSQ01144409">
    <property type="protein sequence ID" value="MPN64055.1"/>
    <property type="molecule type" value="Genomic_DNA"/>
</dbReference>
<protein>
    <recommendedName>
        <fullName evidence="1">Putative endonuclease Z1 domain-containing protein</fullName>
    </recommendedName>
</protein>
<accession>A0A645JK67</accession>
<organism evidence="2">
    <name type="scientific">bioreactor metagenome</name>
    <dbReference type="NCBI Taxonomy" id="1076179"/>
    <lineage>
        <taxon>unclassified sequences</taxon>
        <taxon>metagenomes</taxon>
        <taxon>ecological metagenomes</taxon>
    </lineage>
</organism>
<dbReference type="AlphaFoldDB" id="A0A645JK67"/>
<dbReference type="InterPro" id="IPR018310">
    <property type="entry name" value="Put_endonuclease_Z1-dom"/>
</dbReference>
<feature type="domain" description="Putative endonuclease Z1" evidence="1">
    <location>
        <begin position="1"/>
        <end position="70"/>
    </location>
</feature>